<organism evidence="2 3">
    <name type="scientific">Dysosmobacter welbionis</name>
    <dbReference type="NCBI Taxonomy" id="2093857"/>
    <lineage>
        <taxon>Bacteria</taxon>
        <taxon>Bacillati</taxon>
        <taxon>Bacillota</taxon>
        <taxon>Clostridia</taxon>
        <taxon>Eubacteriales</taxon>
        <taxon>Oscillospiraceae</taxon>
        <taxon>Dysosmobacter</taxon>
    </lineage>
</organism>
<dbReference type="KEGG" id="obj:EIO64_16900"/>
<keyword evidence="3" id="KW-1185">Reference proteome</keyword>
<reference evidence="3" key="1">
    <citation type="submission" date="2018-12" db="EMBL/GenBank/DDBJ databases">
        <title>Dusodibacter welbiota gen. nov., sp. nov., isolated from human faeces and emended description of the Oscillibacter genus.</title>
        <authorList>
            <person name="Le Roy T."/>
            <person name="Van der Smissen P."/>
            <person name="Delzenne N."/>
            <person name="Muccioli G."/>
            <person name="Collet J.F."/>
            <person name="Cani P.D."/>
        </authorList>
    </citation>
    <scope>NUCLEOTIDE SEQUENCE [LARGE SCALE GENOMIC DNA]</scope>
    <source>
        <strain evidence="3">J115</strain>
    </source>
</reference>
<dbReference type="Proteomes" id="UP000298642">
    <property type="component" value="Chromosome"/>
</dbReference>
<protein>
    <submittedName>
        <fullName evidence="2">Uncharacterized protein</fullName>
    </submittedName>
</protein>
<feature type="compositionally biased region" description="Gly residues" evidence="1">
    <location>
        <begin position="43"/>
        <end position="54"/>
    </location>
</feature>
<feature type="region of interest" description="Disordered" evidence="1">
    <location>
        <begin position="293"/>
        <end position="336"/>
    </location>
</feature>
<evidence type="ECO:0000313" key="2">
    <source>
        <dbReference type="EMBL" id="QCI60675.1"/>
    </source>
</evidence>
<evidence type="ECO:0000256" key="1">
    <source>
        <dbReference type="SAM" id="MobiDB-lite"/>
    </source>
</evidence>
<name>A0A4D7AS65_9FIRM</name>
<dbReference type="EMBL" id="CP034413">
    <property type="protein sequence ID" value="QCI60675.1"/>
    <property type="molecule type" value="Genomic_DNA"/>
</dbReference>
<sequence length="405" mass="43376">MSRNEGLAGQTVTKGDYEYTYDDNGYAKKAINVKNRQEREQEGYGGGGYSGGGDSSYYDSLQPTDLSGYLNDMYKAYTDAQLAALKSAYEQNLAGLQADAEKIPGIYQGARNEAASQNDIARMAFNEYANARGLNTGTSGQAALANSAVLQSNLTDISTKESDAIAENALQQQQLAIEYRNAAVQAQAEGNYQMAQALYNEYVRQDNAAMQTAQLAQEQANWEAQFNAGNSQWQQQFDASQQEYQDSLSAQNREYAYNLAMTMLAAGVMPDTNTLNEAGISTADALNMRLAAMSTGGSDGGRRSTNTSGGDSSGGDEGNKIESTPDTEGTVKKADRDTTIRNLNGRLQITDASQLGPAAMNIANAMSRSNSASQLGTIGEMISNALERGQITEAEADFLLRSIGL</sequence>
<evidence type="ECO:0000313" key="3">
    <source>
        <dbReference type="Proteomes" id="UP000298642"/>
    </source>
</evidence>
<gene>
    <name evidence="2" type="ORF">EIO64_16900</name>
</gene>
<dbReference type="RefSeq" id="WP_158629832.1">
    <property type="nucleotide sequence ID" value="NZ_CP034413.3"/>
</dbReference>
<accession>A0A4D7AS65</accession>
<proteinExistence type="predicted"/>
<feature type="region of interest" description="Disordered" evidence="1">
    <location>
        <begin position="32"/>
        <end position="56"/>
    </location>
</feature>
<dbReference type="AlphaFoldDB" id="A0A4D7AS65"/>